<dbReference type="AlphaFoldDB" id="A0A7U6GFD7"/>
<protein>
    <submittedName>
        <fullName evidence="5">Transcriptional regulator</fullName>
    </submittedName>
</protein>
<dbReference type="InterPro" id="IPR001845">
    <property type="entry name" value="HTH_ArsR_DNA-bd_dom"/>
</dbReference>
<accession>A0A7U6GFD7</accession>
<reference evidence="5 6" key="1">
    <citation type="submission" date="2011-01" db="EMBL/GenBank/DDBJ databases">
        <title>Whole genome sequence of Caldisericum exile AZM16c01.</title>
        <authorList>
            <person name="Narita-Yamada S."/>
            <person name="Kawakoshi A."/>
            <person name="Nakamura S."/>
            <person name="Sasagawa M."/>
            <person name="Fukada J."/>
            <person name="Sekine M."/>
            <person name="Kato Y."/>
            <person name="Fukai R."/>
            <person name="Sasaki K."/>
            <person name="Hanamaki A."/>
            <person name="Narita H."/>
            <person name="Konno Y."/>
            <person name="Mori K."/>
            <person name="Yamazaki S."/>
            <person name="Suzuki K."/>
            <person name="Fujita N."/>
        </authorList>
    </citation>
    <scope>NUCLEOTIDE SEQUENCE [LARGE SCALE GENOMIC DNA]</scope>
    <source>
        <strain evidence="6">DSM 21853 / NBRC 104410 / AZM16c01</strain>
    </source>
</reference>
<dbReference type="KEGG" id="cex:CSE_12000"/>
<dbReference type="GO" id="GO:0003700">
    <property type="term" value="F:DNA-binding transcription factor activity"/>
    <property type="evidence" value="ECO:0007669"/>
    <property type="project" value="InterPro"/>
</dbReference>
<evidence type="ECO:0000256" key="2">
    <source>
        <dbReference type="ARBA" id="ARBA00023125"/>
    </source>
</evidence>
<gene>
    <name evidence="5" type="ordered locus">CSE_12000</name>
</gene>
<name>A0A7U6GFD7_CALEA</name>
<dbReference type="SMART" id="SM00418">
    <property type="entry name" value="HTH_ARSR"/>
    <property type="match status" value="1"/>
</dbReference>
<organism evidence="5 6">
    <name type="scientific">Caldisericum exile (strain DSM 21853 / NBRC 104410 / AZM16c01)</name>
    <dbReference type="NCBI Taxonomy" id="511051"/>
    <lineage>
        <taxon>Bacteria</taxon>
        <taxon>Pseudomonadati</taxon>
        <taxon>Caldisericota/Cryosericota group</taxon>
        <taxon>Caldisericota</taxon>
        <taxon>Caldisericia</taxon>
        <taxon>Caldisericales</taxon>
        <taxon>Caldisericaceae</taxon>
        <taxon>Caldisericum</taxon>
    </lineage>
</organism>
<dbReference type="Gene3D" id="1.10.10.10">
    <property type="entry name" value="Winged helix-like DNA-binding domain superfamily/Winged helix DNA-binding domain"/>
    <property type="match status" value="1"/>
</dbReference>
<dbReference type="InterPro" id="IPR051081">
    <property type="entry name" value="HTH_MetalResp_TranReg"/>
</dbReference>
<evidence type="ECO:0000313" key="6">
    <source>
        <dbReference type="Proteomes" id="UP000004793"/>
    </source>
</evidence>
<keyword evidence="1" id="KW-0805">Transcription regulation</keyword>
<keyword evidence="3" id="KW-0804">Transcription</keyword>
<dbReference type="PROSITE" id="PS50987">
    <property type="entry name" value="HTH_ARSR_2"/>
    <property type="match status" value="1"/>
</dbReference>
<dbReference type="InterPro" id="IPR002831">
    <property type="entry name" value="Tscrpt_reg_TrmB_N"/>
</dbReference>
<dbReference type="SUPFAM" id="SSF46785">
    <property type="entry name" value="Winged helix' DNA-binding domain"/>
    <property type="match status" value="1"/>
</dbReference>
<keyword evidence="2" id="KW-0238">DNA-binding</keyword>
<dbReference type="EMBL" id="AP012051">
    <property type="protein sequence ID" value="BAL81326.1"/>
    <property type="molecule type" value="Genomic_DNA"/>
</dbReference>
<sequence length="76" mass="9208">MCYLTTGEKTVKEIVEKLNMKEPTVSLNLYRLYRAGWVTRRKVRRNVYYRLKSEKYKEIIEQISDLYVSKEKKVSI</sequence>
<evidence type="ECO:0000259" key="4">
    <source>
        <dbReference type="PROSITE" id="PS50987"/>
    </source>
</evidence>
<feature type="domain" description="HTH arsR-type" evidence="4">
    <location>
        <begin position="1"/>
        <end position="71"/>
    </location>
</feature>
<keyword evidence="6" id="KW-1185">Reference proteome</keyword>
<dbReference type="InterPro" id="IPR011991">
    <property type="entry name" value="ArsR-like_HTH"/>
</dbReference>
<dbReference type="Pfam" id="PF01978">
    <property type="entry name" value="TrmB"/>
    <property type="match status" value="1"/>
</dbReference>
<dbReference type="PANTHER" id="PTHR33154:SF18">
    <property type="entry name" value="ARSENICAL RESISTANCE OPERON REPRESSOR"/>
    <property type="match status" value="1"/>
</dbReference>
<proteinExistence type="predicted"/>
<evidence type="ECO:0000256" key="1">
    <source>
        <dbReference type="ARBA" id="ARBA00023015"/>
    </source>
</evidence>
<dbReference type="InterPro" id="IPR036390">
    <property type="entry name" value="WH_DNA-bd_sf"/>
</dbReference>
<dbReference type="InterPro" id="IPR036388">
    <property type="entry name" value="WH-like_DNA-bd_sf"/>
</dbReference>
<evidence type="ECO:0000313" key="5">
    <source>
        <dbReference type="EMBL" id="BAL81326.1"/>
    </source>
</evidence>
<dbReference type="GO" id="GO:0003677">
    <property type="term" value="F:DNA binding"/>
    <property type="evidence" value="ECO:0007669"/>
    <property type="project" value="UniProtKB-KW"/>
</dbReference>
<dbReference type="Proteomes" id="UP000004793">
    <property type="component" value="Chromosome"/>
</dbReference>
<dbReference type="PANTHER" id="PTHR33154">
    <property type="entry name" value="TRANSCRIPTIONAL REGULATOR, ARSR FAMILY"/>
    <property type="match status" value="1"/>
</dbReference>
<dbReference type="CDD" id="cd00090">
    <property type="entry name" value="HTH_ARSR"/>
    <property type="match status" value="1"/>
</dbReference>
<evidence type="ECO:0000256" key="3">
    <source>
        <dbReference type="ARBA" id="ARBA00023163"/>
    </source>
</evidence>